<dbReference type="Proteomes" id="UP000823849">
    <property type="component" value="Unassembled WGS sequence"/>
</dbReference>
<comment type="caution">
    <text evidence="2">The sequence shown here is derived from an EMBL/GenBank/DDBJ whole genome shotgun (WGS) entry which is preliminary data.</text>
</comment>
<feature type="region of interest" description="Disordered" evidence="1">
    <location>
        <begin position="246"/>
        <end position="300"/>
    </location>
</feature>
<feature type="compositionally biased region" description="Acidic residues" evidence="1">
    <location>
        <begin position="247"/>
        <end position="260"/>
    </location>
</feature>
<evidence type="ECO:0000313" key="3">
    <source>
        <dbReference type="Proteomes" id="UP000823849"/>
    </source>
</evidence>
<sequence>MERYIFTEENRRLMKYRWMWRHGTKGIFGLYGPVGSGKTLFLEGCFEDREPCWLPAADLYREIAESGGSGRGCFSERSLYHGEDCIIIPDLDLILPQQIGAASGGALEEQIRKADEVYEKLFRWAKMCAAEGKLVIFTAVNRSCYRLAGEELTAVEVVPAPVNAFTVNCLCSDCGFWPEEEDYRMLLKKETLLEAEQEMAFLKLMGWSQTEPRQKFPRLLPSDADQRMYLLFSPYLTYELTWREASPEECSDGMEGDEPEQSAKDDVADPEGDEPEQSAKVGAPDPEEDEAEEDAAVPVYVRTSEVPEELREDYRNFFSGDSLIEAKMVWGKRIMPGLYRQTGFQKMLDELQTLQKKRRDSASRTFFRLLVSCAAEVERRDDEIPAVEPLFLSCGLSENENEKLPEKIRCYLLENGEKAILVPEEEFSENFCYSSVRSVHSLHRP</sequence>
<name>A0A9D2SMD5_9FIRM</name>
<feature type="compositionally biased region" description="Acidic residues" evidence="1">
    <location>
        <begin position="285"/>
        <end position="295"/>
    </location>
</feature>
<reference evidence="2" key="2">
    <citation type="submission" date="2021-04" db="EMBL/GenBank/DDBJ databases">
        <authorList>
            <person name="Gilroy R."/>
        </authorList>
    </citation>
    <scope>NUCLEOTIDE SEQUENCE</scope>
    <source>
        <strain evidence="2">CHK185-5351</strain>
    </source>
</reference>
<dbReference type="EMBL" id="DWWU01000001">
    <property type="protein sequence ID" value="HJC14218.1"/>
    <property type="molecule type" value="Genomic_DNA"/>
</dbReference>
<evidence type="ECO:0000256" key="1">
    <source>
        <dbReference type="SAM" id="MobiDB-lite"/>
    </source>
</evidence>
<proteinExistence type="predicted"/>
<dbReference type="AlphaFoldDB" id="A0A9D2SMD5"/>
<organism evidence="2 3">
    <name type="scientific">Candidatus Fusicatenibacter intestinigallinarum</name>
    <dbReference type="NCBI Taxonomy" id="2838598"/>
    <lineage>
        <taxon>Bacteria</taxon>
        <taxon>Bacillati</taxon>
        <taxon>Bacillota</taxon>
        <taxon>Clostridia</taxon>
        <taxon>Lachnospirales</taxon>
        <taxon>Lachnospiraceae</taxon>
        <taxon>Fusicatenibacter</taxon>
    </lineage>
</organism>
<accession>A0A9D2SMD5</accession>
<gene>
    <name evidence="2" type="ORF">H9705_00105</name>
</gene>
<dbReference type="SUPFAM" id="SSF52540">
    <property type="entry name" value="P-loop containing nucleoside triphosphate hydrolases"/>
    <property type="match status" value="1"/>
</dbReference>
<protein>
    <submittedName>
        <fullName evidence="2">Uncharacterized protein</fullName>
    </submittedName>
</protein>
<evidence type="ECO:0000313" key="2">
    <source>
        <dbReference type="EMBL" id="HJC14218.1"/>
    </source>
</evidence>
<reference evidence="2" key="1">
    <citation type="journal article" date="2021" name="PeerJ">
        <title>Extensive microbial diversity within the chicken gut microbiome revealed by metagenomics and culture.</title>
        <authorList>
            <person name="Gilroy R."/>
            <person name="Ravi A."/>
            <person name="Getino M."/>
            <person name="Pursley I."/>
            <person name="Horton D.L."/>
            <person name="Alikhan N.F."/>
            <person name="Baker D."/>
            <person name="Gharbi K."/>
            <person name="Hall N."/>
            <person name="Watson M."/>
            <person name="Adriaenssens E.M."/>
            <person name="Foster-Nyarko E."/>
            <person name="Jarju S."/>
            <person name="Secka A."/>
            <person name="Antonio M."/>
            <person name="Oren A."/>
            <person name="Chaudhuri R.R."/>
            <person name="La Ragione R."/>
            <person name="Hildebrand F."/>
            <person name="Pallen M.J."/>
        </authorList>
    </citation>
    <scope>NUCLEOTIDE SEQUENCE</scope>
    <source>
        <strain evidence="2">CHK185-5351</strain>
    </source>
</reference>
<dbReference type="InterPro" id="IPR027417">
    <property type="entry name" value="P-loop_NTPase"/>
</dbReference>